<gene>
    <name evidence="1" type="ORF">Q4568_06225</name>
</gene>
<dbReference type="RefSeq" id="WP_303498697.1">
    <property type="nucleotide sequence ID" value="NZ_JAUOPU010000004.1"/>
</dbReference>
<proteinExistence type="predicted"/>
<sequence>MNQFDKNKIISLDIQDPQQINAALIQYQTLLNTDQAFNNQQFDVEFTHNSSNEQRRLQPSDAGQNLGLLKSALDKGQEGGSHYYDHEITDTTETYISEVIVFAAALQYPEIKDTIVDTAKAIVAYTRRMNDTSEMWIDDMRVFGVEALYMLACTDLQYTYLLGQFFIPYWDDEHATQYESYLASLLTEHGWHPALIKAFIWCDNPTFRTGMFMDDPYSNAVTYQPLGEYLKENPDQYDSFKLMVIERFQAKPVLLCRIDTTEEDDEDFSHHHPVLWLYQSLFSHSDFYDEDEKLDTFMQQTFMASTLEDEAYDLEAHIRSQITDTLVEASENALKERAEYLAYLARDERQYELNFGTQVLKPLILAMPQGEQLWCYIENGEDRSALDALEEIELIPLAKAHAPDMSAQIEDHLCSFEYNNQGITEELNSILDLVRGDLLTDHFGEESTIEHENGLITTLTVTADSDKGRLEARRQQYLRVIDVFYHALGKRELRKYMMESLTEGDEDALLSRQDYYRRYSQLPAPETTPSDANNEPLEPALSRDVQSIFCSFTDNDEMLYSKHFKHVDKVLRTSRDLCRPTHWPEPYMGFMALASYQLHRDFNENLGDDVTEALFHYLNEHNVWEMAASHIVKEAFIQGAYYCPEDRGLNEADVARIKAYFMADKPTESQESLLALLEPQLFRDDCCRRSHIYLNKYSEHQSGYKLFQDHDEDFQRFTLIAFWLRQLPLPLRAQADRLWQFIITLAPVRAARNILRAYSDDSWDIEFENILDDINIQEQLEKAGINQGILSAYEMSRQFHDTKRYQHWIDVYSEITSTETSMFGSIDRKKAEAMRDGLQYINEHTKIEFLHHASLKYPEIPLDINHDFKRALKIMVQLNIQSWEQALACEFGKGCLFIGDGDKTPAKLRLPIIADQDTVHDQPCHMDGMSWMAITVVQKRRNEQGDDHHVILMADHEVPLEAYLESLPRGPLLIFAEDADSQALLTRIAELQNTKARIEHIVEQTLEYLAGEVDFDSIASLYAAQLSDEYFSPNAEEYTMYGLNQFIWTMDQVRRDRFAKLLFNHNYRGFKIIEGNYEKPWLHHQLSQEDIDFDTYLERIREYDNEATETGLRFLLNWLIELEVNPAHLTLFCIKHANFEACCEFIHDHARGDLSRRNSNLASFKKTLAYLHAGRRAQLPEILSQASDAAILMEPLTKDRSRAVKEAVANYSPV</sequence>
<dbReference type="EMBL" id="JAUOPU010000004">
    <property type="protein sequence ID" value="MDO6542119.1"/>
    <property type="molecule type" value="Genomic_DNA"/>
</dbReference>
<accession>A0AAW7Y5V5</accession>
<dbReference type="AlphaFoldDB" id="A0AAW7Y5V5"/>
<protein>
    <submittedName>
        <fullName evidence="1">Uncharacterized protein</fullName>
    </submittedName>
</protein>
<name>A0AAW7Y5V5_9GAMM</name>
<evidence type="ECO:0000313" key="1">
    <source>
        <dbReference type="EMBL" id="MDO6542119.1"/>
    </source>
</evidence>
<reference evidence="1" key="1">
    <citation type="submission" date="2023-07" db="EMBL/GenBank/DDBJ databases">
        <title>Genome content predicts the carbon catabolic preferences of heterotrophic bacteria.</title>
        <authorList>
            <person name="Gralka M."/>
        </authorList>
    </citation>
    <scope>NUCLEOTIDE SEQUENCE</scope>
    <source>
        <strain evidence="1">G2M05</strain>
    </source>
</reference>
<organism evidence="1 2">
    <name type="scientific">Photobacterium sanguinicancri</name>
    <dbReference type="NCBI Taxonomy" id="875932"/>
    <lineage>
        <taxon>Bacteria</taxon>
        <taxon>Pseudomonadati</taxon>
        <taxon>Pseudomonadota</taxon>
        <taxon>Gammaproteobacteria</taxon>
        <taxon>Vibrionales</taxon>
        <taxon>Vibrionaceae</taxon>
        <taxon>Photobacterium</taxon>
    </lineage>
</organism>
<dbReference type="Proteomes" id="UP001170624">
    <property type="component" value="Unassembled WGS sequence"/>
</dbReference>
<evidence type="ECO:0000313" key="2">
    <source>
        <dbReference type="Proteomes" id="UP001170624"/>
    </source>
</evidence>
<comment type="caution">
    <text evidence="1">The sequence shown here is derived from an EMBL/GenBank/DDBJ whole genome shotgun (WGS) entry which is preliminary data.</text>
</comment>